<sequence>MLRAIDRGKYQGGSKGRFWTLDPIDGTKGFLRGEQFAVCLALIEDGVVRLGVMGCPNLPHHIDKPDGPRGSIFVAVEGQGAYWRPLDSADLAETPVKVSGVTDVSAASFCESVESGHSSQSDAAQIALRLGITRPSVRMDSQCKYAAVARGDADIYLRLPVSESYVEKIW</sequence>
<feature type="non-terminal residue" evidence="1">
    <location>
        <position position="170"/>
    </location>
</feature>
<gene>
    <name evidence="1" type="primary">MET22_2</name>
    <name evidence="1" type="ORF">EV182_007578</name>
</gene>
<dbReference type="Proteomes" id="UP001145114">
    <property type="component" value="Unassembled WGS sequence"/>
</dbReference>
<name>A0ACC1HAB3_9FUNG</name>
<evidence type="ECO:0000313" key="1">
    <source>
        <dbReference type="EMBL" id="KAJ1671536.1"/>
    </source>
</evidence>
<reference evidence="1" key="1">
    <citation type="submission" date="2022-06" db="EMBL/GenBank/DDBJ databases">
        <title>Phylogenomic reconstructions and comparative analyses of Kickxellomycotina fungi.</title>
        <authorList>
            <person name="Reynolds N.K."/>
            <person name="Stajich J.E."/>
            <person name="Barry K."/>
            <person name="Grigoriev I.V."/>
            <person name="Crous P."/>
            <person name="Smith M.E."/>
        </authorList>
    </citation>
    <scope>NUCLEOTIDE SEQUENCE</scope>
    <source>
        <strain evidence="1">RSA 2271</strain>
    </source>
</reference>
<keyword evidence="1" id="KW-0378">Hydrolase</keyword>
<evidence type="ECO:0000313" key="2">
    <source>
        <dbReference type="Proteomes" id="UP001145114"/>
    </source>
</evidence>
<dbReference type="EMBL" id="JAMZIH010008705">
    <property type="protein sequence ID" value="KAJ1671536.1"/>
    <property type="molecule type" value="Genomic_DNA"/>
</dbReference>
<comment type="caution">
    <text evidence="1">The sequence shown here is derived from an EMBL/GenBank/DDBJ whole genome shotgun (WGS) entry which is preliminary data.</text>
</comment>
<organism evidence="1 2">
    <name type="scientific">Spiromyces aspiralis</name>
    <dbReference type="NCBI Taxonomy" id="68401"/>
    <lineage>
        <taxon>Eukaryota</taxon>
        <taxon>Fungi</taxon>
        <taxon>Fungi incertae sedis</taxon>
        <taxon>Zoopagomycota</taxon>
        <taxon>Kickxellomycotina</taxon>
        <taxon>Kickxellomycetes</taxon>
        <taxon>Kickxellales</taxon>
        <taxon>Kickxellaceae</taxon>
        <taxon>Spiromyces</taxon>
    </lineage>
</organism>
<dbReference type="EC" id="3.1.3.7" evidence="1"/>
<accession>A0ACC1HAB3</accession>
<protein>
    <submittedName>
        <fullName evidence="1">3'(2'),5'-bisphosphate nucleotidase</fullName>
        <ecNumber evidence="1">3.1.3.7</ecNumber>
    </submittedName>
</protein>
<keyword evidence="2" id="KW-1185">Reference proteome</keyword>
<proteinExistence type="predicted"/>